<name>A0A084SSC5_9BACT</name>
<dbReference type="PANTHER" id="PTHR44591:SF3">
    <property type="entry name" value="RESPONSE REGULATORY DOMAIN-CONTAINING PROTEIN"/>
    <property type="match status" value="1"/>
</dbReference>
<feature type="modified residue" description="4-aspartylphosphate" evidence="2">
    <location>
        <position position="55"/>
    </location>
</feature>
<dbReference type="InterPro" id="IPR050595">
    <property type="entry name" value="Bact_response_regulator"/>
</dbReference>
<dbReference type="PANTHER" id="PTHR44591">
    <property type="entry name" value="STRESS RESPONSE REGULATOR PROTEIN 1"/>
    <property type="match status" value="1"/>
</dbReference>
<organism evidence="4 5">
    <name type="scientific">Archangium violaceum Cb vi76</name>
    <dbReference type="NCBI Taxonomy" id="1406225"/>
    <lineage>
        <taxon>Bacteria</taxon>
        <taxon>Pseudomonadati</taxon>
        <taxon>Myxococcota</taxon>
        <taxon>Myxococcia</taxon>
        <taxon>Myxococcales</taxon>
        <taxon>Cystobacterineae</taxon>
        <taxon>Archangiaceae</taxon>
        <taxon>Archangium</taxon>
    </lineage>
</organism>
<reference evidence="4 5" key="1">
    <citation type="submission" date="2014-07" db="EMBL/GenBank/DDBJ databases">
        <title>Draft Genome Sequence of Gephyronic Acid Producer, Cystobacter violaceus Strain Cb vi76.</title>
        <authorList>
            <person name="Stevens D.C."/>
            <person name="Young J."/>
            <person name="Carmichael R."/>
            <person name="Tan J."/>
            <person name="Taylor R.E."/>
        </authorList>
    </citation>
    <scope>NUCLEOTIDE SEQUENCE [LARGE SCALE GENOMIC DNA]</scope>
    <source>
        <strain evidence="4 5">Cb vi76</strain>
    </source>
</reference>
<dbReference type="GO" id="GO:0000160">
    <property type="term" value="P:phosphorelay signal transduction system"/>
    <property type="evidence" value="ECO:0007669"/>
    <property type="project" value="InterPro"/>
</dbReference>
<dbReference type="SMART" id="SM00448">
    <property type="entry name" value="REC"/>
    <property type="match status" value="1"/>
</dbReference>
<dbReference type="PROSITE" id="PS50110">
    <property type="entry name" value="RESPONSE_REGULATORY"/>
    <property type="match status" value="1"/>
</dbReference>
<dbReference type="InterPro" id="IPR001789">
    <property type="entry name" value="Sig_transdc_resp-reg_receiver"/>
</dbReference>
<feature type="domain" description="Response regulatory" evidence="3">
    <location>
        <begin position="5"/>
        <end position="122"/>
    </location>
</feature>
<accession>A0A084SSC5</accession>
<dbReference type="EMBL" id="JPMI01000146">
    <property type="protein sequence ID" value="KFA91360.1"/>
    <property type="molecule type" value="Genomic_DNA"/>
</dbReference>
<dbReference type="InterPro" id="IPR011006">
    <property type="entry name" value="CheY-like_superfamily"/>
</dbReference>
<proteinExistence type="predicted"/>
<protein>
    <submittedName>
        <fullName evidence="4">Chemotaxis protein CheY</fullName>
    </submittedName>
</protein>
<evidence type="ECO:0000313" key="5">
    <source>
        <dbReference type="Proteomes" id="UP000028547"/>
    </source>
</evidence>
<dbReference type="Pfam" id="PF00072">
    <property type="entry name" value="Response_reg"/>
    <property type="match status" value="1"/>
</dbReference>
<dbReference type="Proteomes" id="UP000028547">
    <property type="component" value="Unassembled WGS sequence"/>
</dbReference>
<evidence type="ECO:0000256" key="1">
    <source>
        <dbReference type="ARBA" id="ARBA00022553"/>
    </source>
</evidence>
<sequence length="125" mass="13298">MTIRKVLLVDDEDDIRTIGQLSLGRVGGWQTVLAASGAEAVAKAAAEQPDLILLDVMMPGMDGPTTLGQLRAQPSTAKTPVIFMTAKIQKQEVARYLELGAVGVIGKPFDPMTLPAEIKKLLPST</sequence>
<dbReference type="AlphaFoldDB" id="A0A084SSC5"/>
<evidence type="ECO:0000256" key="2">
    <source>
        <dbReference type="PROSITE-ProRule" id="PRU00169"/>
    </source>
</evidence>
<evidence type="ECO:0000259" key="3">
    <source>
        <dbReference type="PROSITE" id="PS50110"/>
    </source>
</evidence>
<gene>
    <name evidence="4" type="ORF">Q664_22530</name>
</gene>
<comment type="caution">
    <text evidence="4">The sequence shown here is derived from an EMBL/GenBank/DDBJ whole genome shotgun (WGS) entry which is preliminary data.</text>
</comment>
<dbReference type="SUPFAM" id="SSF52172">
    <property type="entry name" value="CheY-like"/>
    <property type="match status" value="1"/>
</dbReference>
<dbReference type="RefSeq" id="WP_043398923.1">
    <property type="nucleotide sequence ID" value="NZ_JPMI01000146.1"/>
</dbReference>
<dbReference type="Gene3D" id="3.40.50.2300">
    <property type="match status" value="1"/>
</dbReference>
<evidence type="ECO:0000313" key="4">
    <source>
        <dbReference type="EMBL" id="KFA91360.1"/>
    </source>
</evidence>
<dbReference type="CDD" id="cd17552">
    <property type="entry name" value="REC_RR468-like"/>
    <property type="match status" value="1"/>
</dbReference>
<keyword evidence="1 2" id="KW-0597">Phosphoprotein</keyword>